<evidence type="ECO:0000256" key="4">
    <source>
        <dbReference type="ARBA" id="ARBA00022452"/>
    </source>
</evidence>
<comment type="similarity">
    <text evidence="2">Belongs to the outer membrane factor (OMF) (TC 1.B.17) family.</text>
</comment>
<protein>
    <submittedName>
        <fullName evidence="9">TolC family protein</fullName>
    </submittedName>
</protein>
<evidence type="ECO:0000256" key="6">
    <source>
        <dbReference type="ARBA" id="ARBA00023136"/>
    </source>
</evidence>
<organism evidence="9 10">
    <name type="scientific">Paraflavisolibacter caeni</name>
    <dbReference type="NCBI Taxonomy" id="2982496"/>
    <lineage>
        <taxon>Bacteria</taxon>
        <taxon>Pseudomonadati</taxon>
        <taxon>Bacteroidota</taxon>
        <taxon>Chitinophagia</taxon>
        <taxon>Chitinophagales</taxon>
        <taxon>Chitinophagaceae</taxon>
        <taxon>Paraflavisolibacter</taxon>
    </lineage>
</organism>
<dbReference type="SUPFAM" id="SSF56954">
    <property type="entry name" value="Outer membrane efflux proteins (OEP)"/>
    <property type="match status" value="1"/>
</dbReference>
<accession>A0A9X3BHV8</accession>
<dbReference type="EMBL" id="JAOTIF010000011">
    <property type="protein sequence ID" value="MCU7550267.1"/>
    <property type="molecule type" value="Genomic_DNA"/>
</dbReference>
<dbReference type="InterPro" id="IPR051906">
    <property type="entry name" value="TolC-like"/>
</dbReference>
<keyword evidence="4" id="KW-1134">Transmembrane beta strand</keyword>
<dbReference type="GO" id="GO:0015562">
    <property type="term" value="F:efflux transmembrane transporter activity"/>
    <property type="evidence" value="ECO:0007669"/>
    <property type="project" value="InterPro"/>
</dbReference>
<evidence type="ECO:0000256" key="7">
    <source>
        <dbReference type="ARBA" id="ARBA00023237"/>
    </source>
</evidence>
<dbReference type="PANTHER" id="PTHR30026">
    <property type="entry name" value="OUTER MEMBRANE PROTEIN TOLC"/>
    <property type="match status" value="1"/>
</dbReference>
<reference evidence="9" key="2">
    <citation type="submission" date="2023-04" db="EMBL/GenBank/DDBJ databases">
        <title>Paracnuella aquatica gen. nov., sp. nov., a member of the family Chitinophagaceae isolated from a hot spring.</title>
        <authorList>
            <person name="Wang C."/>
        </authorList>
    </citation>
    <scope>NUCLEOTIDE SEQUENCE</scope>
    <source>
        <strain evidence="9">LB-8</strain>
    </source>
</reference>
<evidence type="ECO:0000313" key="10">
    <source>
        <dbReference type="Proteomes" id="UP001155483"/>
    </source>
</evidence>
<dbReference type="Pfam" id="PF02321">
    <property type="entry name" value="OEP"/>
    <property type="match status" value="2"/>
</dbReference>
<evidence type="ECO:0000256" key="3">
    <source>
        <dbReference type="ARBA" id="ARBA00022448"/>
    </source>
</evidence>
<reference evidence="9" key="1">
    <citation type="submission" date="2022-09" db="EMBL/GenBank/DDBJ databases">
        <authorList>
            <person name="Yuan C."/>
            <person name="Ke Z."/>
        </authorList>
    </citation>
    <scope>NUCLEOTIDE SEQUENCE</scope>
    <source>
        <strain evidence="9">LB-8</strain>
    </source>
</reference>
<evidence type="ECO:0000256" key="2">
    <source>
        <dbReference type="ARBA" id="ARBA00007613"/>
    </source>
</evidence>
<keyword evidence="10" id="KW-1185">Reference proteome</keyword>
<dbReference type="InterPro" id="IPR003423">
    <property type="entry name" value="OMP_efflux"/>
</dbReference>
<evidence type="ECO:0000256" key="8">
    <source>
        <dbReference type="SAM" id="Coils"/>
    </source>
</evidence>
<keyword evidence="6" id="KW-0472">Membrane</keyword>
<comment type="caution">
    <text evidence="9">The sequence shown here is derived from an EMBL/GenBank/DDBJ whole genome shotgun (WGS) entry which is preliminary data.</text>
</comment>
<feature type="coiled-coil region" evidence="8">
    <location>
        <begin position="167"/>
        <end position="194"/>
    </location>
</feature>
<evidence type="ECO:0000256" key="5">
    <source>
        <dbReference type="ARBA" id="ARBA00022692"/>
    </source>
</evidence>
<keyword evidence="3" id="KW-0813">Transport</keyword>
<dbReference type="RefSeq" id="WP_279297708.1">
    <property type="nucleotide sequence ID" value="NZ_JAOTIF010000011.1"/>
</dbReference>
<gene>
    <name evidence="9" type="ORF">OCK74_14185</name>
</gene>
<comment type="subcellular location">
    <subcellularLocation>
        <location evidence="1">Cell outer membrane</location>
    </subcellularLocation>
</comment>
<evidence type="ECO:0000256" key="1">
    <source>
        <dbReference type="ARBA" id="ARBA00004442"/>
    </source>
</evidence>
<dbReference type="GO" id="GO:1990281">
    <property type="term" value="C:efflux pump complex"/>
    <property type="evidence" value="ECO:0007669"/>
    <property type="project" value="TreeGrafter"/>
</dbReference>
<dbReference type="Gene3D" id="1.20.1600.10">
    <property type="entry name" value="Outer membrane efflux proteins (OEP)"/>
    <property type="match status" value="1"/>
</dbReference>
<evidence type="ECO:0000313" key="9">
    <source>
        <dbReference type="EMBL" id="MCU7550267.1"/>
    </source>
</evidence>
<name>A0A9X3BHV8_9BACT</name>
<keyword evidence="8" id="KW-0175">Coiled coil</keyword>
<keyword evidence="7" id="KW-0998">Cell outer membrane</keyword>
<dbReference type="Proteomes" id="UP001155483">
    <property type="component" value="Unassembled WGS sequence"/>
</dbReference>
<dbReference type="PANTHER" id="PTHR30026:SF20">
    <property type="entry name" value="OUTER MEMBRANE PROTEIN TOLC"/>
    <property type="match status" value="1"/>
</dbReference>
<dbReference type="GO" id="GO:0009279">
    <property type="term" value="C:cell outer membrane"/>
    <property type="evidence" value="ECO:0007669"/>
    <property type="project" value="UniProtKB-SubCell"/>
</dbReference>
<dbReference type="AlphaFoldDB" id="A0A9X3BHV8"/>
<sequence>MNSKIKNCIQLNPWITIPNLFVSIVTFLVLSTSAKAQQQTLSIEDAIAISLANNYDILLSRNDSSLAALDYSYSVYAFAPRLNATGGMIYNIVDNKRVLANGTKRDGNNIKSSNLTASVSLNWTLFDGLKMFATRKKLGEFMELGELQIKNQVVTSVAEVMRTYYDIVRQQQQLKAIEEQMDLINERLKLAQYKLDIGTGAKPDMLQAQIDLNAQRSAHMTQQTNILKLKEQLNQLLAVSVNTNYSVIDSIPINATLSLDAIQSGVTSVNPQLLITQKNLDIAQLTLKEKKADRFPVISFNSAYNFNRNDNKSVVDPYQPLFNQNRGFNYGLAATIPLFNGMNTRRLIKSAELDIKYQELLYKRDLAQITSSIANAYKDYDLHKRTLQLEEDNIKLVRENLFIARERYRLGVSTFLEMREAQRSLEDANNRLIGARYNTKVAEIELMRLRGDLVQ</sequence>
<keyword evidence="5" id="KW-0812">Transmembrane</keyword>
<proteinExistence type="inferred from homology"/>
<dbReference type="GO" id="GO:0015288">
    <property type="term" value="F:porin activity"/>
    <property type="evidence" value="ECO:0007669"/>
    <property type="project" value="TreeGrafter"/>
</dbReference>